<evidence type="ECO:0000313" key="1">
    <source>
        <dbReference type="EMBL" id="ACG40141.1"/>
    </source>
</evidence>
<accession>B6TSQ8</accession>
<reference evidence="1" key="1">
    <citation type="journal article" date="2009" name="Plant Mol. Biol.">
        <title>Insights into corn genes derived from large-scale cDNA sequencing.</title>
        <authorList>
            <person name="Alexandrov N.N."/>
            <person name="Brover V.V."/>
            <person name="Freidin S."/>
            <person name="Troukhan M.E."/>
            <person name="Tatarinova T.V."/>
            <person name="Zhang H."/>
            <person name="Swaller T.J."/>
            <person name="Lu Y.P."/>
            <person name="Bouck J."/>
            <person name="Flavell R.B."/>
            <person name="Feldmann K.A."/>
        </authorList>
    </citation>
    <scope>NUCLEOTIDE SEQUENCE</scope>
</reference>
<evidence type="ECO:0008006" key="2">
    <source>
        <dbReference type="Google" id="ProtNLM"/>
    </source>
</evidence>
<name>B6TSQ8_MAIZE</name>
<dbReference type="AlphaFoldDB" id="B6TSQ8"/>
<protein>
    <recommendedName>
        <fullName evidence="2">Amino acid transporter transmembrane domain-containing protein</fullName>
    </recommendedName>
</protein>
<organism evidence="1">
    <name type="scientific">Zea mays</name>
    <name type="common">Maize</name>
    <dbReference type="NCBI Taxonomy" id="4577"/>
    <lineage>
        <taxon>Eukaryota</taxon>
        <taxon>Viridiplantae</taxon>
        <taxon>Streptophyta</taxon>
        <taxon>Embryophyta</taxon>
        <taxon>Tracheophyta</taxon>
        <taxon>Spermatophyta</taxon>
        <taxon>Magnoliopsida</taxon>
        <taxon>Liliopsida</taxon>
        <taxon>Poales</taxon>
        <taxon>Poaceae</taxon>
        <taxon>PACMAD clade</taxon>
        <taxon>Panicoideae</taxon>
        <taxon>Andropogonodae</taxon>
        <taxon>Andropogoneae</taxon>
        <taxon>Tripsacinae</taxon>
        <taxon>Zea</taxon>
    </lineage>
</organism>
<proteinExistence type="evidence at transcript level"/>
<sequence length="78" mass="8713">MLCLTVLFSFAICTSIYGAISIIGYLMFGDKMLSQITFNLLKDSFAAKVARWTTITIIVGFSDSIKWEPLVVIQLSEK</sequence>
<dbReference type="EMBL" id="EU968023">
    <property type="protein sequence ID" value="ACG40141.1"/>
    <property type="molecule type" value="mRNA"/>
</dbReference>